<gene>
    <name evidence="1" type="ORF">CVT24_008589</name>
</gene>
<dbReference type="OrthoDB" id="3125050at2759"/>
<dbReference type="SUPFAM" id="SSF52047">
    <property type="entry name" value="RNI-like"/>
    <property type="match status" value="1"/>
</dbReference>
<evidence type="ECO:0008006" key="3">
    <source>
        <dbReference type="Google" id="ProtNLM"/>
    </source>
</evidence>
<dbReference type="InterPro" id="IPR032675">
    <property type="entry name" value="LRR_dom_sf"/>
</dbReference>
<proteinExistence type="predicted"/>
<protein>
    <recommendedName>
        <fullName evidence="3">F-box domain-containing protein</fullName>
    </recommendedName>
</protein>
<comment type="caution">
    <text evidence="1">The sequence shown here is derived from an EMBL/GenBank/DDBJ whole genome shotgun (WGS) entry which is preliminary data.</text>
</comment>
<dbReference type="EMBL" id="NHTK01005821">
    <property type="protein sequence ID" value="PPQ73372.1"/>
    <property type="molecule type" value="Genomic_DNA"/>
</dbReference>
<accession>A0A409W4E9</accession>
<evidence type="ECO:0000313" key="2">
    <source>
        <dbReference type="Proteomes" id="UP000284842"/>
    </source>
</evidence>
<organism evidence="1 2">
    <name type="scientific">Panaeolus cyanescens</name>
    <dbReference type="NCBI Taxonomy" id="181874"/>
    <lineage>
        <taxon>Eukaryota</taxon>
        <taxon>Fungi</taxon>
        <taxon>Dikarya</taxon>
        <taxon>Basidiomycota</taxon>
        <taxon>Agaricomycotina</taxon>
        <taxon>Agaricomycetes</taxon>
        <taxon>Agaricomycetidae</taxon>
        <taxon>Agaricales</taxon>
        <taxon>Agaricineae</taxon>
        <taxon>Galeropsidaceae</taxon>
        <taxon>Panaeolus</taxon>
    </lineage>
</organism>
<evidence type="ECO:0000313" key="1">
    <source>
        <dbReference type="EMBL" id="PPQ73372.1"/>
    </source>
</evidence>
<dbReference type="Gene3D" id="3.80.10.10">
    <property type="entry name" value="Ribonuclease Inhibitor"/>
    <property type="match status" value="1"/>
</dbReference>
<keyword evidence="2" id="KW-1185">Reference proteome</keyword>
<dbReference type="Proteomes" id="UP000284842">
    <property type="component" value="Unassembled WGS sequence"/>
</dbReference>
<dbReference type="AlphaFoldDB" id="A0A409W4E9"/>
<dbReference type="InParanoid" id="A0A409W4E9"/>
<sequence length="525" mass="60753">MAHKEDELSHEPVFPLEIVHYIIKHLIQQHPDDFRPTLRSMALACRSYLPFCQELLFQEVEFGFYKLQKERNKRLLRTLKSDQHLSKYIKKLVCSIVTYDVYGCTPMYFASIFRSLHKHLFNVHHLDFRAGNWDADADEAPNGEASLLTDEFLNLFGGFEHITTLSFKGHIYISPAIITRFPNIHTLVIKDGSLDISNDASSTIPIEIEKWSQTLQHLKTRGTCHVPIWALTRLANLESIESEPSLYKYGPTFDNDDPELCDQRQRLRCVASFDRLERVHQLDLDLLLVMTLAAQRTRKSKGGGVSAFPALRTLHLTPNAYDLISDGLGQIFHYTPALEEISLDFNFANRVSRAKPNFATLFQCCNKALRSIKITAEFWVEWDTPAGEFEYNNDILRNLCDGLESVRGQNVIEELELVLHWKNADVLVAEGREEPFDDWARLDSVLMEDVEGDFPRLRRVNFSLRFLVFRDICDGHWFWGDFMKERLRRLCSTRKIRFRGVIHRSLPSPGINSVAIIGGETEEWY</sequence>
<reference evidence="1 2" key="1">
    <citation type="journal article" date="2018" name="Evol. Lett.">
        <title>Horizontal gene cluster transfer increased hallucinogenic mushroom diversity.</title>
        <authorList>
            <person name="Reynolds H.T."/>
            <person name="Vijayakumar V."/>
            <person name="Gluck-Thaler E."/>
            <person name="Korotkin H.B."/>
            <person name="Matheny P.B."/>
            <person name="Slot J.C."/>
        </authorList>
    </citation>
    <scope>NUCLEOTIDE SEQUENCE [LARGE SCALE GENOMIC DNA]</scope>
    <source>
        <strain evidence="1 2">2629</strain>
    </source>
</reference>
<name>A0A409W4E9_9AGAR</name>